<keyword evidence="1" id="KW-0808">Transferase</keyword>
<dbReference type="GO" id="GO:0016740">
    <property type="term" value="F:transferase activity"/>
    <property type="evidence" value="ECO:0007669"/>
    <property type="project" value="UniProtKB-KW"/>
</dbReference>
<protein>
    <submittedName>
        <fullName evidence="1">Nucleotidyl transferase AbiEii/AbiGii toxin family protein</fullName>
    </submittedName>
</protein>
<dbReference type="Pfam" id="PF08843">
    <property type="entry name" value="AbiEii"/>
    <property type="match status" value="1"/>
</dbReference>
<gene>
    <name evidence="1" type="ORF">DW856_18060</name>
</gene>
<sequence>MLASIIYNHCKFCDDLKSTLKLCAYVGLDARATMDLDATIKGANVSLTDVETIISNIIAIPIDDGVSFYIKRISEIMEKADYPGVRVSMETKFDGVTTPLKIDISTGDVITPREIRYRFNLMLEDRTIEVWAYNLETVLAEKLETVISRNVMNTRMRDFYDIYILQKLYGEQLKKEVLCNALVATARKRGTLDRIESNDIREIFDEIEASPVMASLWKTYQKNYSYAADVSWHIIMEFIRDLYQTGFSDKFKADFP</sequence>
<organism evidence="1 2">
    <name type="scientific">Roseburia intestinalis</name>
    <dbReference type="NCBI Taxonomy" id="166486"/>
    <lineage>
        <taxon>Bacteria</taxon>
        <taxon>Bacillati</taxon>
        <taxon>Bacillota</taxon>
        <taxon>Clostridia</taxon>
        <taxon>Lachnospirales</taxon>
        <taxon>Lachnospiraceae</taxon>
        <taxon>Roseburia</taxon>
    </lineage>
</organism>
<dbReference type="InterPro" id="IPR014942">
    <property type="entry name" value="AbiEii"/>
</dbReference>
<evidence type="ECO:0000313" key="1">
    <source>
        <dbReference type="EMBL" id="RHC12876.1"/>
    </source>
</evidence>
<reference evidence="1 2" key="1">
    <citation type="submission" date="2018-08" db="EMBL/GenBank/DDBJ databases">
        <title>A genome reference for cultivated species of the human gut microbiota.</title>
        <authorList>
            <person name="Zou Y."/>
            <person name="Xue W."/>
            <person name="Luo G."/>
        </authorList>
    </citation>
    <scope>NUCLEOTIDE SEQUENCE [LARGE SCALE GENOMIC DNA]</scope>
    <source>
        <strain evidence="1 2">AM37-1AC</strain>
    </source>
</reference>
<proteinExistence type="predicted"/>
<dbReference type="AlphaFoldDB" id="A0A413YUY8"/>
<evidence type="ECO:0000313" key="2">
    <source>
        <dbReference type="Proteomes" id="UP000283513"/>
    </source>
</evidence>
<dbReference type="EMBL" id="QSHO01000024">
    <property type="protein sequence ID" value="RHC12876.1"/>
    <property type="molecule type" value="Genomic_DNA"/>
</dbReference>
<comment type="caution">
    <text evidence="1">The sequence shown here is derived from an EMBL/GenBank/DDBJ whole genome shotgun (WGS) entry which is preliminary data.</text>
</comment>
<accession>A0A413YUY8</accession>
<name>A0A413YUY8_9FIRM</name>
<dbReference type="Proteomes" id="UP000283513">
    <property type="component" value="Unassembled WGS sequence"/>
</dbReference>